<dbReference type="InterPro" id="IPR001005">
    <property type="entry name" value="SANT/Myb"/>
</dbReference>
<dbReference type="AlphaFoldDB" id="A0A067LHU6"/>
<keyword evidence="2" id="KW-0472">Membrane</keyword>
<evidence type="ECO:0000259" key="3">
    <source>
        <dbReference type="PROSITE" id="PS50090"/>
    </source>
</evidence>
<dbReference type="Pfam" id="PF23082">
    <property type="entry name" value="Myb_DNA-binding_2"/>
    <property type="match status" value="1"/>
</dbReference>
<keyword evidence="2" id="KW-1133">Transmembrane helix</keyword>
<keyword evidence="5" id="KW-1185">Reference proteome</keyword>
<dbReference type="SMART" id="SM00717">
    <property type="entry name" value="SANT"/>
    <property type="match status" value="2"/>
</dbReference>
<evidence type="ECO:0000256" key="1">
    <source>
        <dbReference type="SAM" id="MobiDB-lite"/>
    </source>
</evidence>
<dbReference type="SUPFAM" id="SSF46689">
    <property type="entry name" value="Homeodomain-like"/>
    <property type="match status" value="2"/>
</dbReference>
<sequence>MEFLDEDDRPRFVFQSRPIPSSFADQQPRQKPLNKPLFFITIAFSSLLLIFSIFYLQAEPFKSLLFWVSVSFFIGPFAPSNVTGGDISVGQGPIVEFEPLDEEPEISSKKKAPKKRSKPIRSDETVMSPIHGIEIANGSSITEKKREALGKSTNGLVANEEEKDWTEEDLEILKKQMMKNPVGKPRRWEVIAEAFNGRHRVESVIKMAKEMGERKVDGNDSYAKFLKNRKPLDTRVQAEIGGEESGEAKKDSEDGGGGVGWSAGEDIALLNALKAFPKDVAMRWEKIAAAVPGKSMAACRKRVAELKRDFRSSKAGAES</sequence>
<dbReference type="GO" id="GO:0051083">
    <property type="term" value="P:'de novo' cotranslational protein folding"/>
    <property type="evidence" value="ECO:0007669"/>
    <property type="project" value="InterPro"/>
</dbReference>
<dbReference type="KEGG" id="jcu:105642757"/>
<feature type="region of interest" description="Disordered" evidence="1">
    <location>
        <begin position="100"/>
        <end position="123"/>
    </location>
</feature>
<dbReference type="CDD" id="cd00167">
    <property type="entry name" value="SANT"/>
    <property type="match status" value="2"/>
</dbReference>
<evidence type="ECO:0000313" key="5">
    <source>
        <dbReference type="Proteomes" id="UP000027138"/>
    </source>
</evidence>
<keyword evidence="2" id="KW-0812">Transmembrane</keyword>
<dbReference type="InterPro" id="IPR044634">
    <property type="entry name" value="Zuotin/DnaJC2"/>
</dbReference>
<dbReference type="EMBL" id="KK914202">
    <property type="protein sequence ID" value="KDP46958.1"/>
    <property type="molecule type" value="Genomic_DNA"/>
</dbReference>
<evidence type="ECO:0000313" key="4">
    <source>
        <dbReference type="EMBL" id="KDP46958.1"/>
    </source>
</evidence>
<gene>
    <name evidence="4" type="ORF">JCGZ_07975</name>
</gene>
<feature type="transmembrane region" description="Helical" evidence="2">
    <location>
        <begin position="64"/>
        <end position="82"/>
    </location>
</feature>
<name>A0A067LHU6_JATCU</name>
<dbReference type="PANTHER" id="PTHR43999:SF3">
    <property type="entry name" value="TRANSCRIPTION FACTOR MAMYB"/>
    <property type="match status" value="1"/>
</dbReference>
<feature type="region of interest" description="Disordered" evidence="1">
    <location>
        <begin position="234"/>
        <end position="259"/>
    </location>
</feature>
<dbReference type="PANTHER" id="PTHR43999">
    <property type="entry name" value="DNAJ HOMOLOG SUBFAMILY C MEMBER 2"/>
    <property type="match status" value="1"/>
</dbReference>
<evidence type="ECO:0000256" key="2">
    <source>
        <dbReference type="SAM" id="Phobius"/>
    </source>
</evidence>
<dbReference type="InterPro" id="IPR009057">
    <property type="entry name" value="Homeodomain-like_sf"/>
</dbReference>
<feature type="transmembrane region" description="Helical" evidence="2">
    <location>
        <begin position="37"/>
        <end position="58"/>
    </location>
</feature>
<organism evidence="4 5">
    <name type="scientific">Jatropha curcas</name>
    <name type="common">Barbados nut</name>
    <dbReference type="NCBI Taxonomy" id="180498"/>
    <lineage>
        <taxon>Eukaryota</taxon>
        <taxon>Viridiplantae</taxon>
        <taxon>Streptophyta</taxon>
        <taxon>Embryophyta</taxon>
        <taxon>Tracheophyta</taxon>
        <taxon>Spermatophyta</taxon>
        <taxon>Magnoliopsida</taxon>
        <taxon>eudicotyledons</taxon>
        <taxon>Gunneridae</taxon>
        <taxon>Pentapetalae</taxon>
        <taxon>rosids</taxon>
        <taxon>fabids</taxon>
        <taxon>Malpighiales</taxon>
        <taxon>Euphorbiaceae</taxon>
        <taxon>Crotonoideae</taxon>
        <taxon>Jatropheae</taxon>
        <taxon>Jatropha</taxon>
    </lineage>
</organism>
<dbReference type="Pfam" id="PF00249">
    <property type="entry name" value="Myb_DNA-binding"/>
    <property type="match status" value="1"/>
</dbReference>
<dbReference type="STRING" id="180498.A0A067LHU6"/>
<dbReference type="OrthoDB" id="10250354at2759"/>
<dbReference type="GO" id="GO:0030544">
    <property type="term" value="F:Hsp70 protein binding"/>
    <property type="evidence" value="ECO:0007669"/>
    <property type="project" value="InterPro"/>
</dbReference>
<dbReference type="Proteomes" id="UP000027138">
    <property type="component" value="Unassembled WGS sequence"/>
</dbReference>
<feature type="domain" description="Myb-like" evidence="3">
    <location>
        <begin position="261"/>
        <end position="302"/>
    </location>
</feature>
<dbReference type="GO" id="GO:0043022">
    <property type="term" value="F:ribosome binding"/>
    <property type="evidence" value="ECO:0007669"/>
    <property type="project" value="InterPro"/>
</dbReference>
<proteinExistence type="predicted"/>
<dbReference type="GO" id="GO:0005829">
    <property type="term" value="C:cytosol"/>
    <property type="evidence" value="ECO:0007669"/>
    <property type="project" value="TreeGrafter"/>
</dbReference>
<accession>A0A067LHU6</accession>
<dbReference type="PROSITE" id="PS50090">
    <property type="entry name" value="MYB_LIKE"/>
    <property type="match status" value="1"/>
</dbReference>
<dbReference type="Gene3D" id="1.10.10.60">
    <property type="entry name" value="Homeodomain-like"/>
    <property type="match status" value="2"/>
</dbReference>
<reference evidence="4 5" key="1">
    <citation type="journal article" date="2014" name="PLoS ONE">
        <title>Global Analysis of Gene Expression Profiles in Physic Nut (Jatropha curcas L.) Seedlings Exposed to Salt Stress.</title>
        <authorList>
            <person name="Zhang L."/>
            <person name="Zhang C."/>
            <person name="Wu P."/>
            <person name="Chen Y."/>
            <person name="Li M."/>
            <person name="Jiang H."/>
            <person name="Wu G."/>
        </authorList>
    </citation>
    <scope>NUCLEOTIDE SEQUENCE [LARGE SCALE GENOMIC DNA]</scope>
    <source>
        <strain evidence="5">cv. GZQX0401</strain>
        <tissue evidence="4">Young leaves</tissue>
    </source>
</reference>
<feature type="compositionally biased region" description="Basic residues" evidence="1">
    <location>
        <begin position="109"/>
        <end position="119"/>
    </location>
</feature>
<protein>
    <recommendedName>
        <fullName evidence="3">Myb-like domain-containing protein</fullName>
    </recommendedName>
</protein>
<dbReference type="FunFam" id="1.10.10.60:FF:000416">
    <property type="entry name" value="Myb family transcription factor"/>
    <property type="match status" value="1"/>
</dbReference>
<dbReference type="GO" id="GO:0006450">
    <property type="term" value="P:regulation of translational fidelity"/>
    <property type="evidence" value="ECO:0007669"/>
    <property type="project" value="InterPro"/>
</dbReference>